<evidence type="ECO:0000313" key="2">
    <source>
        <dbReference type="Proteomes" id="UP001319200"/>
    </source>
</evidence>
<dbReference type="SUPFAM" id="SSF55961">
    <property type="entry name" value="Bet v1-like"/>
    <property type="match status" value="1"/>
</dbReference>
<name>A0AAP2GHE4_9BACT</name>
<proteinExistence type="predicted"/>
<sequence length="151" mass="17226">MPIIELRTTIHAPVERCFDLARSIDLHKQSTEGTHEEAIAGVTSGLIGFGEQVTWRAKHFGITQTLTSKITAFQYPHHFRDEMLNGAFRMIRHDHHFEATAGSTIMYDKFEFESPGGIVGVLFNKLILIRYLRNLLIKRNQMIKTVAETLS</sequence>
<gene>
    <name evidence="1" type="ORF">KK083_03600</name>
</gene>
<dbReference type="CDD" id="cd07820">
    <property type="entry name" value="SRPBCC_3"/>
    <property type="match status" value="1"/>
</dbReference>
<keyword evidence="2" id="KW-1185">Reference proteome</keyword>
<dbReference type="RefSeq" id="WP_254160776.1">
    <property type="nucleotide sequence ID" value="NZ_JAHESF010000003.1"/>
</dbReference>
<comment type="caution">
    <text evidence="1">The sequence shown here is derived from an EMBL/GenBank/DDBJ whole genome shotgun (WGS) entry which is preliminary data.</text>
</comment>
<protein>
    <submittedName>
        <fullName evidence="1">SRPBCC family protein</fullName>
    </submittedName>
</protein>
<dbReference type="Gene3D" id="3.30.530.20">
    <property type="match status" value="1"/>
</dbReference>
<dbReference type="AlphaFoldDB" id="A0AAP2GHE4"/>
<reference evidence="1 2" key="1">
    <citation type="submission" date="2021-05" db="EMBL/GenBank/DDBJ databases">
        <title>A Polyphasic approach of four new species of the genus Ohtaekwangia: Ohtaekwangia histidinii sp. nov., Ohtaekwangia cretensis sp. nov., Ohtaekwangia indiensis sp. nov., Ohtaekwangia reichenbachii sp. nov. from diverse environment.</title>
        <authorList>
            <person name="Octaviana S."/>
        </authorList>
    </citation>
    <scope>NUCLEOTIDE SEQUENCE [LARGE SCALE GENOMIC DNA]</scope>
    <source>
        <strain evidence="1 2">PWU4</strain>
    </source>
</reference>
<accession>A0AAP2GHE4</accession>
<dbReference type="InterPro" id="IPR023393">
    <property type="entry name" value="START-like_dom_sf"/>
</dbReference>
<organism evidence="1 2">
    <name type="scientific">Chryseosolibacter histidini</name>
    <dbReference type="NCBI Taxonomy" id="2782349"/>
    <lineage>
        <taxon>Bacteria</taxon>
        <taxon>Pseudomonadati</taxon>
        <taxon>Bacteroidota</taxon>
        <taxon>Cytophagia</taxon>
        <taxon>Cytophagales</taxon>
        <taxon>Chryseotaleaceae</taxon>
        <taxon>Chryseosolibacter</taxon>
    </lineage>
</organism>
<dbReference type="Proteomes" id="UP001319200">
    <property type="component" value="Unassembled WGS sequence"/>
</dbReference>
<dbReference type="EMBL" id="JAHESF010000003">
    <property type="protein sequence ID" value="MBT1695946.1"/>
    <property type="molecule type" value="Genomic_DNA"/>
</dbReference>
<evidence type="ECO:0000313" key="1">
    <source>
        <dbReference type="EMBL" id="MBT1695946.1"/>
    </source>
</evidence>